<evidence type="ECO:0000256" key="2">
    <source>
        <dbReference type="ARBA" id="ARBA00022801"/>
    </source>
</evidence>
<dbReference type="GO" id="GO:0046872">
    <property type="term" value="F:metal ion binding"/>
    <property type="evidence" value="ECO:0007669"/>
    <property type="project" value="UniProtKB-KW"/>
</dbReference>
<dbReference type="GO" id="GO:0008727">
    <property type="term" value="F:GDP-mannose mannosyl hydrolase activity"/>
    <property type="evidence" value="ECO:0007669"/>
    <property type="project" value="InterPro"/>
</dbReference>
<evidence type="ECO:0000256" key="3">
    <source>
        <dbReference type="ARBA" id="ARBA00022842"/>
    </source>
</evidence>
<keyword evidence="1 5" id="KW-0479">Metal-binding</keyword>
<feature type="short sequence motif" description="Nudix box" evidence="6">
    <location>
        <begin position="51"/>
        <end position="72"/>
    </location>
</feature>
<dbReference type="NCBIfam" id="NF011963">
    <property type="entry name" value="PRK15434.1"/>
    <property type="match status" value="1"/>
</dbReference>
<reference evidence="8 9" key="1">
    <citation type="submission" date="2016-10" db="EMBL/GenBank/DDBJ databases">
        <authorList>
            <person name="de Groot N.N."/>
        </authorList>
    </citation>
    <scope>NUCLEOTIDE SEQUENCE [LARGE SCALE GENOMIC DNA]</scope>
    <source>
        <strain evidence="8 9">CGMCC 1.12333</strain>
    </source>
</reference>
<accession>A0A1I7IHL1</accession>
<evidence type="ECO:0000256" key="1">
    <source>
        <dbReference type="ARBA" id="ARBA00022723"/>
    </source>
</evidence>
<evidence type="ECO:0000313" key="9">
    <source>
        <dbReference type="Proteomes" id="UP000199138"/>
    </source>
</evidence>
<feature type="site" description="Critical for catalysis" evidence="4">
    <location>
        <position position="125"/>
    </location>
</feature>
<feature type="binding site" evidence="5">
    <location>
        <position position="70"/>
    </location>
    <ligand>
        <name>Mg(2+)</name>
        <dbReference type="ChEBI" id="CHEBI:18420"/>
    </ligand>
</feature>
<dbReference type="PANTHER" id="PTHR43046:SF12">
    <property type="entry name" value="GDP-MANNOSE MANNOSYL HYDROLASE"/>
    <property type="match status" value="1"/>
</dbReference>
<dbReference type="PIRSF" id="PIRSF037599">
    <property type="entry name" value="GDPMH"/>
    <property type="match status" value="1"/>
</dbReference>
<feature type="binding site" evidence="5">
    <location>
        <position position="50"/>
    </location>
    <ligand>
        <name>Mg(2+)</name>
        <dbReference type="ChEBI" id="CHEBI:18420"/>
    </ligand>
</feature>
<dbReference type="Pfam" id="PF00293">
    <property type="entry name" value="NUDIX"/>
    <property type="match status" value="1"/>
</dbReference>
<evidence type="ECO:0000256" key="4">
    <source>
        <dbReference type="PIRSR" id="PIRSR037599-1"/>
    </source>
</evidence>
<dbReference type="CDD" id="cd03430">
    <property type="entry name" value="NUDIX_GDPMH_NudD"/>
    <property type="match status" value="1"/>
</dbReference>
<proteinExistence type="predicted"/>
<dbReference type="PANTHER" id="PTHR43046">
    <property type="entry name" value="GDP-MANNOSE MANNOSYL HYDROLASE"/>
    <property type="match status" value="1"/>
</dbReference>
<name>A0A1I7IHL1_9FLAO</name>
<dbReference type="STRING" id="1224947.SAMN05216480_11657"/>
<keyword evidence="2" id="KW-0378">Hydrolase</keyword>
<dbReference type="InterPro" id="IPR015797">
    <property type="entry name" value="NUDIX_hydrolase-like_dom_sf"/>
</dbReference>
<evidence type="ECO:0000256" key="6">
    <source>
        <dbReference type="PIRSR" id="PIRSR037599-4"/>
    </source>
</evidence>
<keyword evidence="3 5" id="KW-0460">Magnesium</keyword>
<comment type="cofactor">
    <cofactor evidence="5">
        <name>Mg(2+)</name>
        <dbReference type="ChEBI" id="CHEBI:18420"/>
    </cofactor>
    <text evidence="5">Binds 1 Mg(2+) ion per subunit.</text>
</comment>
<dbReference type="InterPro" id="IPR000086">
    <property type="entry name" value="NUDIX_hydrolase_dom"/>
</dbReference>
<protein>
    <submittedName>
        <fullName evidence="8">Colanic acid biosynthesis protein WcaH</fullName>
    </submittedName>
</protein>
<dbReference type="Gene3D" id="3.90.79.10">
    <property type="entry name" value="Nucleoside Triphosphate Pyrophosphohydrolase"/>
    <property type="match status" value="1"/>
</dbReference>
<feature type="binding site" evidence="5">
    <location>
        <position position="124"/>
    </location>
    <ligand>
        <name>Mg(2+)</name>
        <dbReference type="ChEBI" id="CHEBI:18420"/>
    </ligand>
</feature>
<dbReference type="AlphaFoldDB" id="A0A1I7IHL1"/>
<keyword evidence="9" id="KW-1185">Reference proteome</keyword>
<dbReference type="InterPro" id="IPR033715">
    <property type="entry name" value="GDPMH"/>
</dbReference>
<evidence type="ECO:0000259" key="7">
    <source>
        <dbReference type="PROSITE" id="PS51462"/>
    </source>
</evidence>
<dbReference type="SUPFAM" id="SSF55811">
    <property type="entry name" value="Nudix"/>
    <property type="match status" value="1"/>
</dbReference>
<dbReference type="Proteomes" id="UP000199138">
    <property type="component" value="Unassembled WGS sequence"/>
</dbReference>
<dbReference type="PROSITE" id="PS51462">
    <property type="entry name" value="NUDIX"/>
    <property type="match status" value="1"/>
</dbReference>
<dbReference type="RefSeq" id="WP_093026237.1">
    <property type="nucleotide sequence ID" value="NZ_FPBK01000016.1"/>
</dbReference>
<evidence type="ECO:0000256" key="5">
    <source>
        <dbReference type="PIRSR" id="PIRSR037599-3"/>
    </source>
</evidence>
<dbReference type="EMBL" id="FPBK01000016">
    <property type="protein sequence ID" value="SFU72410.1"/>
    <property type="molecule type" value="Genomic_DNA"/>
</dbReference>
<sequence length="160" mass="18629">MKKLPHNEYVAVVRNTPLISIDLVIEDADGKILLGYRKNNPARDTWFVPGGVIRKNELFIDAFKRITEAELGSALAFEEATYIGLYEHLYETNFADLDNFGTHYIVNAFKIKMKTKAEELPESQHSDYWWATKEELLNHEKVHINSKNYFNGYKPFSNRK</sequence>
<dbReference type="OrthoDB" id="9786141at2"/>
<organism evidence="8 9">
    <name type="scientific">Pustulibacterium marinum</name>
    <dbReference type="NCBI Taxonomy" id="1224947"/>
    <lineage>
        <taxon>Bacteria</taxon>
        <taxon>Pseudomonadati</taxon>
        <taxon>Bacteroidota</taxon>
        <taxon>Flavobacteriia</taxon>
        <taxon>Flavobacteriales</taxon>
        <taxon>Flavobacteriaceae</taxon>
        <taxon>Pustulibacterium</taxon>
    </lineage>
</organism>
<feature type="domain" description="Nudix hydrolase" evidence="7">
    <location>
        <begin position="14"/>
        <end position="154"/>
    </location>
</feature>
<evidence type="ECO:0000313" key="8">
    <source>
        <dbReference type="EMBL" id="SFU72410.1"/>
    </source>
</evidence>
<gene>
    <name evidence="8" type="ORF">SAMN05216480_11657</name>
</gene>